<name>A0A0F9IWU2_9ZZZZ</name>
<dbReference type="AlphaFoldDB" id="A0A0F9IWU2"/>
<comment type="caution">
    <text evidence="1">The sequence shown here is derived from an EMBL/GenBank/DDBJ whole genome shotgun (WGS) entry which is preliminary data.</text>
</comment>
<organism evidence="1">
    <name type="scientific">marine sediment metagenome</name>
    <dbReference type="NCBI Taxonomy" id="412755"/>
    <lineage>
        <taxon>unclassified sequences</taxon>
        <taxon>metagenomes</taxon>
        <taxon>ecological metagenomes</taxon>
    </lineage>
</organism>
<protein>
    <submittedName>
        <fullName evidence="1">Uncharacterized protein</fullName>
    </submittedName>
</protein>
<dbReference type="EMBL" id="LAZR01011404">
    <property type="protein sequence ID" value="KKM61879.1"/>
    <property type="molecule type" value="Genomic_DNA"/>
</dbReference>
<accession>A0A0F9IWU2</accession>
<sequence>MIQPKEKKPEEITGKLIAYLRNELQDPIIDYSSPLTQLKGGFETFMYYFKLKNVEEALNQRLVLRLFPEY</sequence>
<evidence type="ECO:0000313" key="1">
    <source>
        <dbReference type="EMBL" id="KKM61879.1"/>
    </source>
</evidence>
<reference evidence="1" key="1">
    <citation type="journal article" date="2015" name="Nature">
        <title>Complex archaea that bridge the gap between prokaryotes and eukaryotes.</title>
        <authorList>
            <person name="Spang A."/>
            <person name="Saw J.H."/>
            <person name="Jorgensen S.L."/>
            <person name="Zaremba-Niedzwiedzka K."/>
            <person name="Martijn J."/>
            <person name="Lind A.E."/>
            <person name="van Eijk R."/>
            <person name="Schleper C."/>
            <person name="Guy L."/>
            <person name="Ettema T.J."/>
        </authorList>
    </citation>
    <scope>NUCLEOTIDE SEQUENCE</scope>
</reference>
<proteinExistence type="predicted"/>
<gene>
    <name evidence="1" type="ORF">LCGC14_1527280</name>
</gene>